<dbReference type="Gene3D" id="2.60.40.790">
    <property type="match status" value="1"/>
</dbReference>
<name>A0A2C6LC84_9APIC</name>
<dbReference type="InterPro" id="IPR002068">
    <property type="entry name" value="A-crystallin/Hsp20_dom"/>
</dbReference>
<evidence type="ECO:0000256" key="2">
    <source>
        <dbReference type="PROSITE-ProRule" id="PRU00285"/>
    </source>
</evidence>
<evidence type="ECO:0000256" key="1">
    <source>
        <dbReference type="ARBA" id="ARBA00023016"/>
    </source>
</evidence>
<dbReference type="Proteomes" id="UP000221165">
    <property type="component" value="Unassembled WGS sequence"/>
</dbReference>
<keyword evidence="1 5" id="KW-0346">Stress response</keyword>
<dbReference type="PANTHER" id="PTHR11527">
    <property type="entry name" value="HEAT-SHOCK PROTEIN 20 FAMILY MEMBER"/>
    <property type="match status" value="1"/>
</dbReference>
<accession>A0A2C6LC84</accession>
<dbReference type="SUPFAM" id="SSF49764">
    <property type="entry name" value="HSP20-like chaperones"/>
    <property type="match status" value="1"/>
</dbReference>
<reference evidence="5 6" key="1">
    <citation type="journal article" date="2017" name="Int. J. Parasitol.">
        <title>The genome of the protozoan parasite Cystoisospora suis and a reverse vaccinology approach to identify vaccine candidates.</title>
        <authorList>
            <person name="Palmieri N."/>
            <person name="Shrestha A."/>
            <person name="Ruttkowski B."/>
            <person name="Beck T."/>
            <person name="Vogl C."/>
            <person name="Tomley F."/>
            <person name="Blake D.P."/>
            <person name="Joachim A."/>
        </authorList>
    </citation>
    <scope>NUCLEOTIDE SEQUENCE [LARGE SCALE GENOMIC DNA]</scope>
    <source>
        <strain evidence="5 6">Wien I</strain>
    </source>
</reference>
<feature type="domain" description="SHSP" evidence="4">
    <location>
        <begin position="55"/>
        <end position="173"/>
    </location>
</feature>
<evidence type="ECO:0000313" key="5">
    <source>
        <dbReference type="EMBL" id="PHJ24642.1"/>
    </source>
</evidence>
<evidence type="ECO:0000256" key="3">
    <source>
        <dbReference type="RuleBase" id="RU003616"/>
    </source>
</evidence>
<protein>
    <submittedName>
        <fullName evidence="5">Heat shock protein</fullName>
    </submittedName>
</protein>
<dbReference type="OrthoDB" id="1431247at2759"/>
<comment type="caution">
    <text evidence="5">The sequence shown here is derived from an EMBL/GenBank/DDBJ whole genome shotgun (WGS) entry which is preliminary data.</text>
</comment>
<evidence type="ECO:0000259" key="4">
    <source>
        <dbReference type="PROSITE" id="PS01031"/>
    </source>
</evidence>
<gene>
    <name evidence="5" type="ORF">CSUI_001507</name>
</gene>
<dbReference type="PROSITE" id="PS01031">
    <property type="entry name" value="SHSP"/>
    <property type="match status" value="1"/>
</dbReference>
<proteinExistence type="inferred from homology"/>
<dbReference type="VEuPathDB" id="ToxoDB:CSUI_001507"/>
<dbReference type="CDD" id="cd06464">
    <property type="entry name" value="ACD_sHsps-like"/>
    <property type="match status" value="1"/>
</dbReference>
<dbReference type="EMBL" id="MIGC01000607">
    <property type="protein sequence ID" value="PHJ24642.1"/>
    <property type="molecule type" value="Genomic_DNA"/>
</dbReference>
<keyword evidence="6" id="KW-1185">Reference proteome</keyword>
<dbReference type="RefSeq" id="XP_067926314.1">
    <property type="nucleotide sequence ID" value="XM_068061713.1"/>
</dbReference>
<dbReference type="InterPro" id="IPR031107">
    <property type="entry name" value="Small_HSP"/>
</dbReference>
<dbReference type="Pfam" id="PF00011">
    <property type="entry name" value="HSP20"/>
    <property type="match status" value="1"/>
</dbReference>
<evidence type="ECO:0000313" key="6">
    <source>
        <dbReference type="Proteomes" id="UP000221165"/>
    </source>
</evidence>
<comment type="similarity">
    <text evidence="2 3">Belongs to the small heat shock protein (HSP20) family.</text>
</comment>
<organism evidence="5 6">
    <name type="scientific">Cystoisospora suis</name>
    <dbReference type="NCBI Taxonomy" id="483139"/>
    <lineage>
        <taxon>Eukaryota</taxon>
        <taxon>Sar</taxon>
        <taxon>Alveolata</taxon>
        <taxon>Apicomplexa</taxon>
        <taxon>Conoidasida</taxon>
        <taxon>Coccidia</taxon>
        <taxon>Eucoccidiorida</taxon>
        <taxon>Eimeriorina</taxon>
        <taxon>Sarcocystidae</taxon>
        <taxon>Cystoisospora</taxon>
    </lineage>
</organism>
<sequence>MSCCEGPGAEQELVLDAAAGDEMTPDKPIPSVPRSGNVVLAANKVAEVQAPADVRGRITWKPPVDIFFDKKENTIDVVMDLSGFNKDDVTVEVGEGLLFISGLRSKNELREKYGADLILCVHERPTGFFFRAFQLPPNAVEESVQAVMSNGLLEVKIKCIQSQEKKKVEVEVGGGAPAAKK</sequence>
<dbReference type="AlphaFoldDB" id="A0A2C6LC84"/>
<dbReference type="GeneID" id="94424924"/>
<dbReference type="InterPro" id="IPR008978">
    <property type="entry name" value="HSP20-like_chaperone"/>
</dbReference>